<reference evidence="1 2" key="1">
    <citation type="submission" date="2020-09" db="EMBL/GenBank/DDBJ databases">
        <title>De no assembly of potato wild relative species, Solanum commersonii.</title>
        <authorList>
            <person name="Cho K."/>
        </authorList>
    </citation>
    <scope>NUCLEOTIDE SEQUENCE [LARGE SCALE GENOMIC DNA]</scope>
    <source>
        <strain evidence="1">LZ3.2</strain>
        <tissue evidence="1">Leaf</tissue>
    </source>
</reference>
<evidence type="ECO:0000313" key="2">
    <source>
        <dbReference type="Proteomes" id="UP000824120"/>
    </source>
</evidence>
<dbReference type="OrthoDB" id="1328284at2759"/>
<organism evidence="1 2">
    <name type="scientific">Solanum commersonii</name>
    <name type="common">Commerson's wild potato</name>
    <name type="synonym">Commerson's nightshade</name>
    <dbReference type="NCBI Taxonomy" id="4109"/>
    <lineage>
        <taxon>Eukaryota</taxon>
        <taxon>Viridiplantae</taxon>
        <taxon>Streptophyta</taxon>
        <taxon>Embryophyta</taxon>
        <taxon>Tracheophyta</taxon>
        <taxon>Spermatophyta</taxon>
        <taxon>Magnoliopsida</taxon>
        <taxon>eudicotyledons</taxon>
        <taxon>Gunneridae</taxon>
        <taxon>Pentapetalae</taxon>
        <taxon>asterids</taxon>
        <taxon>lamiids</taxon>
        <taxon>Solanales</taxon>
        <taxon>Solanaceae</taxon>
        <taxon>Solanoideae</taxon>
        <taxon>Solaneae</taxon>
        <taxon>Solanum</taxon>
    </lineage>
</organism>
<proteinExistence type="predicted"/>
<keyword evidence="2" id="KW-1185">Reference proteome</keyword>
<evidence type="ECO:0000313" key="1">
    <source>
        <dbReference type="EMBL" id="KAG5586630.1"/>
    </source>
</evidence>
<gene>
    <name evidence="1" type="ORF">H5410_047064</name>
</gene>
<dbReference type="EMBL" id="JACXVP010000009">
    <property type="protein sequence ID" value="KAG5586630.1"/>
    <property type="molecule type" value="Genomic_DNA"/>
</dbReference>
<sequence length="136" mass="15744">MEKDKDFLVILGRNIEISPYQDYYTIILYVQAEMLISDDIQKFCVLECSGCKEKKCTKYKKQFDCAKCTFQIYLIDESGSIIVFISGDPAGKTLSMRAYDICNTICIKVTSYLYVSVRAQQMLSNRLFYIELRKSS</sequence>
<accession>A0A9J5XHK2</accession>
<dbReference type="AlphaFoldDB" id="A0A9J5XHK2"/>
<comment type="caution">
    <text evidence="1">The sequence shown here is derived from an EMBL/GenBank/DDBJ whole genome shotgun (WGS) entry which is preliminary data.</text>
</comment>
<protein>
    <recommendedName>
        <fullName evidence="3">Replication factor A C-terminal domain-containing protein</fullName>
    </recommendedName>
</protein>
<dbReference type="Proteomes" id="UP000824120">
    <property type="component" value="Chromosome 9"/>
</dbReference>
<evidence type="ECO:0008006" key="3">
    <source>
        <dbReference type="Google" id="ProtNLM"/>
    </source>
</evidence>
<name>A0A9J5XHK2_SOLCO</name>